<accession>A0ABC9AWT6</accession>
<dbReference type="InterPro" id="IPR036965">
    <property type="entry name" value="Terpene_synth_N_sf"/>
</dbReference>
<dbReference type="InterPro" id="IPR008930">
    <property type="entry name" value="Terpenoid_cyclase/PrenylTrfase"/>
</dbReference>
<keyword evidence="1" id="KW-0479">Metal-binding</keyword>
<protein>
    <recommendedName>
        <fullName evidence="2">Terpene synthase metal-binding domain-containing protein</fullName>
    </recommendedName>
</protein>
<evidence type="ECO:0000256" key="1">
    <source>
        <dbReference type="ARBA" id="ARBA00022723"/>
    </source>
</evidence>
<reference evidence="3" key="1">
    <citation type="submission" date="2024-10" db="EMBL/GenBank/DDBJ databases">
        <authorList>
            <person name="Ryan C."/>
        </authorList>
    </citation>
    <scope>NUCLEOTIDE SEQUENCE [LARGE SCALE GENOMIC DNA]</scope>
</reference>
<keyword evidence="4" id="KW-1185">Reference proteome</keyword>
<dbReference type="SUPFAM" id="SSF48239">
    <property type="entry name" value="Terpenoid cyclases/Protein prenyltransferases"/>
    <property type="match status" value="1"/>
</dbReference>
<dbReference type="SFLD" id="SFLDG01019">
    <property type="entry name" value="Terpene_Cyclase_Like_1_C_Termi"/>
    <property type="match status" value="1"/>
</dbReference>
<dbReference type="PANTHER" id="PTHR31225">
    <property type="entry name" value="OS04G0344100 PROTEIN-RELATED"/>
    <property type="match status" value="1"/>
</dbReference>
<organism evidence="3 4">
    <name type="scientific">Urochloa decumbens</name>
    <dbReference type="NCBI Taxonomy" id="240449"/>
    <lineage>
        <taxon>Eukaryota</taxon>
        <taxon>Viridiplantae</taxon>
        <taxon>Streptophyta</taxon>
        <taxon>Embryophyta</taxon>
        <taxon>Tracheophyta</taxon>
        <taxon>Spermatophyta</taxon>
        <taxon>Magnoliopsida</taxon>
        <taxon>Liliopsida</taxon>
        <taxon>Poales</taxon>
        <taxon>Poaceae</taxon>
        <taxon>PACMAD clade</taxon>
        <taxon>Panicoideae</taxon>
        <taxon>Panicodae</taxon>
        <taxon>Paniceae</taxon>
        <taxon>Melinidinae</taxon>
        <taxon>Urochloa</taxon>
    </lineage>
</organism>
<gene>
    <name evidence="3" type="ORF">URODEC1_LOCUS59007</name>
</gene>
<dbReference type="InterPro" id="IPR005630">
    <property type="entry name" value="Terpene_synthase_metal-bd"/>
</dbReference>
<dbReference type="Proteomes" id="UP001497457">
    <property type="component" value="Chromosome 23rd"/>
</dbReference>
<dbReference type="InterPro" id="IPR034741">
    <property type="entry name" value="Terpene_cyclase-like_1_C"/>
</dbReference>
<dbReference type="InterPro" id="IPR050148">
    <property type="entry name" value="Terpene_synthase-like"/>
</dbReference>
<evidence type="ECO:0000259" key="2">
    <source>
        <dbReference type="Pfam" id="PF03936"/>
    </source>
</evidence>
<dbReference type="Gene3D" id="1.10.600.10">
    <property type="entry name" value="Farnesyl Diphosphate Synthase"/>
    <property type="match status" value="1"/>
</dbReference>
<evidence type="ECO:0000313" key="4">
    <source>
        <dbReference type="Proteomes" id="UP001497457"/>
    </source>
</evidence>
<name>A0ABC9AWT6_9POAL</name>
<dbReference type="InterPro" id="IPR008949">
    <property type="entry name" value="Isoprenoid_synthase_dom_sf"/>
</dbReference>
<sequence length="401" mass="45482">MAVPGEDVLDDAISFTSSHLKAMKGNLGSPLSEQVSRALDIPLPRYMLPLESMHYITEYEKEEAHNAIVLELARLDHNINRLLHLKELRAFCLWWKGLYRDVKLTCSRDRAVEMYFWAFGLFQGEHHSHARIMVSKIIAFISLMDDTYDTHATFEECNTLNEAFQSNRWDESAASNLPEYLRAFYIKIITSFNEFDNIHEPGEKYRASYVQEAYMFLSKYYLKEVQWCNENYMPSFKDQLDLSSLSSSIPVLTLAALMAVGDEVTKEAVEWARGVPDMVHACGEIGLLLNDISAFKIHLSAQKGRKQKNDVANSLECYMMEHGTTAAQAATELSVMIEHAWRRINQASMAIDGSLLPAVKVAVINLARANEIMYCGSNDKYTFTGDLEGLVTSLFLKSIPV</sequence>
<evidence type="ECO:0000313" key="3">
    <source>
        <dbReference type="EMBL" id="CAL4987828.1"/>
    </source>
</evidence>
<dbReference type="AlphaFoldDB" id="A0ABC9AWT6"/>
<dbReference type="Gene3D" id="1.50.10.130">
    <property type="entry name" value="Terpene synthase, N-terminal domain"/>
    <property type="match status" value="1"/>
</dbReference>
<dbReference type="GO" id="GO:0046872">
    <property type="term" value="F:metal ion binding"/>
    <property type="evidence" value="ECO:0007669"/>
    <property type="project" value="UniProtKB-KW"/>
</dbReference>
<proteinExistence type="predicted"/>
<dbReference type="EMBL" id="OZ075133">
    <property type="protein sequence ID" value="CAL4987828.1"/>
    <property type="molecule type" value="Genomic_DNA"/>
</dbReference>
<feature type="domain" description="Terpene synthase metal-binding" evidence="2">
    <location>
        <begin position="98"/>
        <end position="342"/>
    </location>
</feature>
<dbReference type="PANTHER" id="PTHR31225:SF63">
    <property type="entry name" value="BETA-SELINENE SYNTHASE"/>
    <property type="match status" value="1"/>
</dbReference>
<dbReference type="SUPFAM" id="SSF48576">
    <property type="entry name" value="Terpenoid synthases"/>
    <property type="match status" value="1"/>
</dbReference>
<dbReference type="Pfam" id="PF03936">
    <property type="entry name" value="Terpene_synth_C"/>
    <property type="match status" value="1"/>
</dbReference>
<dbReference type="SFLD" id="SFLDS00005">
    <property type="entry name" value="Isoprenoid_Synthase_Type_I"/>
    <property type="match status" value="1"/>
</dbReference>